<dbReference type="STRING" id="4555.A0A368PNI7"/>
<proteinExistence type="predicted"/>
<sequence>MAQEPAVRGVGIDEEHPAPRRKGVLVRRGAFAVKREVFAVAKMSVPARRLLQKRLSSELDAVRDALRKAEVLSSRGAGATGAPAPAGGKDRRLLATEAPAEEDGGSAAKKRKVSPFAEQGAGEPKRMRPDGRERLAGRLASLAAALPDHAVAFLQNQRVGDADSRGSGGGGGEMEKDVRSMKGGALFQLKMLLDKFAPESTLPKSLGRAPLVASGFRCLSRHQGAGGKMATVQEEEDEEEGDGVDICGGVSRIAIRDIAEEYGELVEDIGVKLLSPLQRKYVDLAEQGEYVDICGDASPVVFPAKAGDGRSTSPSLSSSYSDSSLSGSDSSSSSDSDSESDPRKSISSRPPPATVPKEKDTGALPSVPAPEPLHTAEPEDAQDQCTPPVPAVLPKMNDANAQPLEPAPEMVRIAEQEELQDQCAPPPPAPPVHPVASSPPGPAALPKENDTYTQPPEPAPEAVQIAEETEELLSLCVAPAATGHPITGGSAPPSAALPEENGASSQPPPELAPVPAQVADPEEPQVQGEGAAPAPANDLSGLVNEAKEEAKRRRQLAKERAKAKARRVLLEVERAAPHDERVHPRDLELLGIAAFEHVASTVQDARTAAQPQVDEGGGLRVSPGGPSVLQQLGVFLKADDGSDDDDDEEGQQHPAAAAAFASHGEDMEVEDGEIR</sequence>
<dbReference type="PANTHER" id="PTHR46136">
    <property type="entry name" value="TRANSCRIPTION FACTOR GTE8"/>
    <property type="match status" value="1"/>
</dbReference>
<feature type="compositionally biased region" description="Pro residues" evidence="1">
    <location>
        <begin position="424"/>
        <end position="443"/>
    </location>
</feature>
<evidence type="ECO:0000256" key="1">
    <source>
        <dbReference type="SAM" id="MobiDB-lite"/>
    </source>
</evidence>
<evidence type="ECO:0000313" key="2">
    <source>
        <dbReference type="EMBL" id="RCV07054.1"/>
    </source>
</evidence>
<gene>
    <name evidence="2" type="ORF">SETIT_1G213200v2</name>
</gene>
<evidence type="ECO:0008006" key="3">
    <source>
        <dbReference type="Google" id="ProtNLM"/>
    </source>
</evidence>
<name>A0A368PNI7_SETIT</name>
<feature type="region of interest" description="Disordered" evidence="1">
    <location>
        <begin position="305"/>
        <end position="459"/>
    </location>
</feature>
<reference evidence="2" key="2">
    <citation type="submission" date="2015-07" db="EMBL/GenBank/DDBJ databases">
        <authorList>
            <person name="Noorani M."/>
        </authorList>
    </citation>
    <scope>NUCLEOTIDE SEQUENCE</scope>
    <source>
        <strain evidence="2">Yugu1</strain>
    </source>
</reference>
<dbReference type="AlphaFoldDB" id="A0A368PNI7"/>
<dbReference type="InterPro" id="IPR052442">
    <property type="entry name" value="Env_Response_Regulator"/>
</dbReference>
<feature type="region of interest" description="Disordered" evidence="1">
    <location>
        <begin position="98"/>
        <end position="130"/>
    </location>
</feature>
<dbReference type="EMBL" id="CM003528">
    <property type="protein sequence ID" value="RCV07054.1"/>
    <property type="molecule type" value="Genomic_DNA"/>
</dbReference>
<feature type="region of interest" description="Disordered" evidence="1">
    <location>
        <begin position="606"/>
        <end position="625"/>
    </location>
</feature>
<dbReference type="PANTHER" id="PTHR46136:SF28">
    <property type="entry name" value="NET DOMAIN-CONTAINING PROTEIN"/>
    <property type="match status" value="1"/>
</dbReference>
<feature type="region of interest" description="Disordered" evidence="1">
    <location>
        <begin position="1"/>
        <end position="21"/>
    </location>
</feature>
<feature type="compositionally biased region" description="Basic and acidic residues" evidence="1">
    <location>
        <begin position="545"/>
        <end position="562"/>
    </location>
</feature>
<protein>
    <recommendedName>
        <fullName evidence="3">NET domain-containing protein</fullName>
    </recommendedName>
</protein>
<dbReference type="OrthoDB" id="663742at2759"/>
<feature type="compositionally biased region" description="Low complexity" evidence="1">
    <location>
        <begin position="311"/>
        <end position="335"/>
    </location>
</feature>
<feature type="region of interest" description="Disordered" evidence="1">
    <location>
        <begin position="636"/>
        <end position="675"/>
    </location>
</feature>
<organism evidence="2">
    <name type="scientific">Setaria italica</name>
    <name type="common">Foxtail millet</name>
    <name type="synonym">Panicum italicum</name>
    <dbReference type="NCBI Taxonomy" id="4555"/>
    <lineage>
        <taxon>Eukaryota</taxon>
        <taxon>Viridiplantae</taxon>
        <taxon>Streptophyta</taxon>
        <taxon>Embryophyta</taxon>
        <taxon>Tracheophyta</taxon>
        <taxon>Spermatophyta</taxon>
        <taxon>Magnoliopsida</taxon>
        <taxon>Liliopsida</taxon>
        <taxon>Poales</taxon>
        <taxon>Poaceae</taxon>
        <taxon>PACMAD clade</taxon>
        <taxon>Panicoideae</taxon>
        <taxon>Panicodae</taxon>
        <taxon>Paniceae</taxon>
        <taxon>Cenchrinae</taxon>
        <taxon>Setaria</taxon>
    </lineage>
</organism>
<accession>A0A368PNI7</accession>
<reference evidence="2" key="1">
    <citation type="journal article" date="2012" name="Nat. Biotechnol.">
        <title>Reference genome sequence of the model plant Setaria.</title>
        <authorList>
            <person name="Bennetzen J.L."/>
            <person name="Schmutz J."/>
            <person name="Wang H."/>
            <person name="Percifield R."/>
            <person name="Hawkins J."/>
            <person name="Pontaroli A.C."/>
            <person name="Estep M."/>
            <person name="Feng L."/>
            <person name="Vaughn J.N."/>
            <person name="Grimwood J."/>
            <person name="Jenkins J."/>
            <person name="Barry K."/>
            <person name="Lindquist E."/>
            <person name="Hellsten U."/>
            <person name="Deshpande S."/>
            <person name="Wang X."/>
            <person name="Wu X."/>
            <person name="Mitros T."/>
            <person name="Triplett J."/>
            <person name="Yang X."/>
            <person name="Ye C.Y."/>
            <person name="Mauro-Herrera M."/>
            <person name="Wang L."/>
            <person name="Li P."/>
            <person name="Sharma M."/>
            <person name="Sharma R."/>
            <person name="Ronald P.C."/>
            <person name="Panaud O."/>
            <person name="Kellogg E.A."/>
            <person name="Brutnell T.P."/>
            <person name="Doust A.N."/>
            <person name="Tuskan G.A."/>
            <person name="Rokhsar D."/>
            <person name="Devos K.M."/>
        </authorList>
    </citation>
    <scope>NUCLEOTIDE SEQUENCE [LARGE SCALE GENOMIC DNA]</scope>
    <source>
        <strain evidence="2">Yugu1</strain>
    </source>
</reference>
<feature type="region of interest" description="Disordered" evidence="1">
    <location>
        <begin position="477"/>
        <end position="562"/>
    </location>
</feature>